<evidence type="ECO:0000256" key="9">
    <source>
        <dbReference type="RuleBase" id="RU003357"/>
    </source>
</evidence>
<dbReference type="SUPFAM" id="SSF49452">
    <property type="entry name" value="Starch-binding domain-like"/>
    <property type="match status" value="1"/>
</dbReference>
<evidence type="ECO:0000256" key="2">
    <source>
        <dbReference type="ARBA" id="ARBA00022448"/>
    </source>
</evidence>
<evidence type="ECO:0000256" key="1">
    <source>
        <dbReference type="ARBA" id="ARBA00004571"/>
    </source>
</evidence>
<protein>
    <recommendedName>
        <fullName evidence="15">TonB-dependent receptor</fullName>
    </recommendedName>
</protein>
<evidence type="ECO:0008006" key="15">
    <source>
        <dbReference type="Google" id="ProtNLM"/>
    </source>
</evidence>
<keyword evidence="5 9" id="KW-0798">TonB box</keyword>
<evidence type="ECO:0000256" key="4">
    <source>
        <dbReference type="ARBA" id="ARBA00022692"/>
    </source>
</evidence>
<dbReference type="InterPro" id="IPR013784">
    <property type="entry name" value="Carb-bd-like_fold"/>
</dbReference>
<keyword evidence="10" id="KW-1133">Transmembrane helix</keyword>
<evidence type="ECO:0000256" key="8">
    <source>
        <dbReference type="PROSITE-ProRule" id="PRU01360"/>
    </source>
</evidence>
<evidence type="ECO:0000313" key="14">
    <source>
        <dbReference type="Proteomes" id="UP000316609"/>
    </source>
</evidence>
<dbReference type="Pfam" id="PF13620">
    <property type="entry name" value="CarboxypepD_reg"/>
    <property type="match status" value="1"/>
</dbReference>
<feature type="domain" description="TonB-dependent receptor-like beta-barrel" evidence="11">
    <location>
        <begin position="410"/>
        <end position="916"/>
    </location>
</feature>
<feature type="transmembrane region" description="Helical" evidence="10">
    <location>
        <begin position="42"/>
        <end position="63"/>
    </location>
</feature>
<dbReference type="GO" id="GO:0009279">
    <property type="term" value="C:cell outer membrane"/>
    <property type="evidence" value="ECO:0007669"/>
    <property type="project" value="UniProtKB-SubCell"/>
</dbReference>
<dbReference type="AlphaFoldDB" id="A0A538TXU4"/>
<dbReference type="InterPro" id="IPR037066">
    <property type="entry name" value="Plug_dom_sf"/>
</dbReference>
<name>A0A538TXU4_UNCEI</name>
<evidence type="ECO:0000256" key="3">
    <source>
        <dbReference type="ARBA" id="ARBA00022452"/>
    </source>
</evidence>
<accession>A0A538TXU4</accession>
<evidence type="ECO:0000256" key="7">
    <source>
        <dbReference type="ARBA" id="ARBA00023237"/>
    </source>
</evidence>
<dbReference type="EMBL" id="VBOY01000008">
    <property type="protein sequence ID" value="TMQ68462.1"/>
    <property type="molecule type" value="Genomic_DNA"/>
</dbReference>
<keyword evidence="2 8" id="KW-0813">Transport</keyword>
<dbReference type="InterPro" id="IPR012910">
    <property type="entry name" value="Plug_dom"/>
</dbReference>
<keyword evidence="6 8" id="KW-0472">Membrane</keyword>
<sequence length="960" mass="102528">MAADQESKSLDAARCPPDPLASFRRASWSGSRSLRRTTTMRFGRVVFFAAALTSVLCTAAAWAQTGTVSGTVTDSTGAPVSGADVRVDGTTIHVLTDDRGHFELTGVPAGAHTIRALLLGYKASVRPITLEAGATLSVDIQLERSVIPVTGVEILVGSRARHTAADELAVPVDVFPAEELRRQGTTETSQVLQSLAPSVNFPHQSVTDATDIVRPFTLRGLSPDQTLVLVNGLRRHQTALVNTFAYGMPAGSSGVDLNAIPSSAIDHIEVLRDGAAAQYGSDAIAGVVNVVMRRGRFAPTLSVTGGEHFTADYPHDGKNLDANGAWGLPLGAGSLMLSFEYLDRDPTNRAWADTSEVAGTGLTDVINHDNGKVITKRNPVPQPNHHWGDGLERDVLSMADIHLPIPTLGGGQLYAFGGYSHRLGNGEGYRRYAGSDRNWDTIYPLGYLPQFRPKVTDASVAGGVKGMAGGWNVDLGASYGHNGFRYDLRNTLNVSLGGSLTTPTAPGPDGILGNADDPNIPNQTSFFAGQIKRDEFLLDANASRELKLGLPNDVNVALGAAFRDERWRIVRGELASYIDGGSLDQNGNDAPGGSQVFPGFAPSDESNSSRNNVGAYLDLESNLARELLANAAVRFEHYSDFGSLVTGKLAGRWQPTPRITVRAAGSTGFRAPGLGQIHFSKVVTNFIAGAPEEIGIFPVDHPAAKALGAKPLKEEKSVNLSAGLAVTPFENLTLTVDAYQIKIDDRILLGATFDDATTLSILAAAGYGEVAGVQYFTNGLDTRTRGVDMTGVLHMAMEKRGAIDWRASVNYGKTAITHVDPLPAVLAGSSEPGLLDEVTRVAITKERPDWRGTLSGEYTLNALRALVRASYYGVFASAQPAFADGYTEHYPVRTLVDAEVGYSIRPVELAIGGRNLFDTYPGKAKLDYNNNFDIFPWAAASPFGYNGRFLYSKVTWTLPQ</sequence>
<comment type="subcellular location">
    <subcellularLocation>
        <location evidence="1 8">Cell outer membrane</location>
        <topology evidence="1 8">Multi-pass membrane protein</topology>
    </subcellularLocation>
</comment>
<gene>
    <name evidence="13" type="ORF">E6K78_01075</name>
</gene>
<comment type="similarity">
    <text evidence="8 9">Belongs to the TonB-dependent receptor family.</text>
</comment>
<dbReference type="PROSITE" id="PS52016">
    <property type="entry name" value="TONB_DEPENDENT_REC_3"/>
    <property type="match status" value="1"/>
</dbReference>
<dbReference type="PANTHER" id="PTHR47234:SF3">
    <property type="entry name" value="SECRETIN_TONB SHORT N-TERMINAL DOMAIN-CONTAINING PROTEIN"/>
    <property type="match status" value="1"/>
</dbReference>
<dbReference type="InterPro" id="IPR039426">
    <property type="entry name" value="TonB-dep_rcpt-like"/>
</dbReference>
<evidence type="ECO:0000259" key="12">
    <source>
        <dbReference type="Pfam" id="PF07715"/>
    </source>
</evidence>
<evidence type="ECO:0000256" key="5">
    <source>
        <dbReference type="ARBA" id="ARBA00023077"/>
    </source>
</evidence>
<feature type="domain" description="TonB-dependent receptor plug" evidence="12">
    <location>
        <begin position="167"/>
        <end position="287"/>
    </location>
</feature>
<dbReference type="Gene3D" id="2.60.40.1120">
    <property type="entry name" value="Carboxypeptidase-like, regulatory domain"/>
    <property type="match status" value="1"/>
</dbReference>
<comment type="caution">
    <text evidence="13">The sequence shown here is derived from an EMBL/GenBank/DDBJ whole genome shotgun (WGS) entry which is preliminary data.</text>
</comment>
<dbReference type="InterPro" id="IPR000531">
    <property type="entry name" value="Beta-barrel_TonB"/>
</dbReference>
<evidence type="ECO:0000256" key="6">
    <source>
        <dbReference type="ARBA" id="ARBA00023136"/>
    </source>
</evidence>
<dbReference type="CDD" id="cd01347">
    <property type="entry name" value="ligand_gated_channel"/>
    <property type="match status" value="1"/>
</dbReference>
<evidence type="ECO:0000256" key="10">
    <source>
        <dbReference type="SAM" id="Phobius"/>
    </source>
</evidence>
<dbReference type="PANTHER" id="PTHR47234">
    <property type="match status" value="1"/>
</dbReference>
<dbReference type="Pfam" id="PF07715">
    <property type="entry name" value="Plug"/>
    <property type="match status" value="1"/>
</dbReference>
<dbReference type="InterPro" id="IPR036942">
    <property type="entry name" value="Beta-barrel_TonB_sf"/>
</dbReference>
<keyword evidence="3 8" id="KW-1134">Transmembrane beta strand</keyword>
<proteinExistence type="inferred from homology"/>
<dbReference type="GO" id="GO:0030246">
    <property type="term" value="F:carbohydrate binding"/>
    <property type="evidence" value="ECO:0007669"/>
    <property type="project" value="InterPro"/>
</dbReference>
<dbReference type="Gene3D" id="2.40.170.20">
    <property type="entry name" value="TonB-dependent receptor, beta-barrel domain"/>
    <property type="match status" value="1"/>
</dbReference>
<evidence type="ECO:0000259" key="11">
    <source>
        <dbReference type="Pfam" id="PF00593"/>
    </source>
</evidence>
<dbReference type="Gene3D" id="2.170.130.10">
    <property type="entry name" value="TonB-dependent receptor, plug domain"/>
    <property type="match status" value="1"/>
</dbReference>
<keyword evidence="4 8" id="KW-0812">Transmembrane</keyword>
<reference evidence="13 14" key="1">
    <citation type="journal article" date="2019" name="Nat. Microbiol.">
        <title>Mediterranean grassland soil C-N compound turnover is dependent on rainfall and depth, and is mediated by genomically divergent microorganisms.</title>
        <authorList>
            <person name="Diamond S."/>
            <person name="Andeer P.F."/>
            <person name="Li Z."/>
            <person name="Crits-Christoph A."/>
            <person name="Burstein D."/>
            <person name="Anantharaman K."/>
            <person name="Lane K.R."/>
            <person name="Thomas B.C."/>
            <person name="Pan C."/>
            <person name="Northen T.R."/>
            <person name="Banfield J.F."/>
        </authorList>
    </citation>
    <scope>NUCLEOTIDE SEQUENCE [LARGE SCALE GENOMIC DNA]</scope>
    <source>
        <strain evidence="13">WS_8</strain>
    </source>
</reference>
<dbReference type="Pfam" id="PF00593">
    <property type="entry name" value="TonB_dep_Rec_b-barrel"/>
    <property type="match status" value="1"/>
</dbReference>
<dbReference type="Proteomes" id="UP000316609">
    <property type="component" value="Unassembled WGS sequence"/>
</dbReference>
<dbReference type="SUPFAM" id="SSF56935">
    <property type="entry name" value="Porins"/>
    <property type="match status" value="1"/>
</dbReference>
<keyword evidence="7 8" id="KW-0998">Cell outer membrane</keyword>
<organism evidence="13 14">
    <name type="scientific">Eiseniibacteriota bacterium</name>
    <dbReference type="NCBI Taxonomy" id="2212470"/>
    <lineage>
        <taxon>Bacteria</taxon>
        <taxon>Candidatus Eiseniibacteriota</taxon>
    </lineage>
</organism>
<evidence type="ECO:0000313" key="13">
    <source>
        <dbReference type="EMBL" id="TMQ68462.1"/>
    </source>
</evidence>